<evidence type="ECO:0000256" key="7">
    <source>
        <dbReference type="SAM" id="MobiDB-lite"/>
    </source>
</evidence>
<dbReference type="InterPro" id="IPR000571">
    <property type="entry name" value="Znf_CCCH"/>
</dbReference>
<dbReference type="PROSITE" id="PS50103">
    <property type="entry name" value="ZF_C3H1"/>
    <property type="match status" value="3"/>
</dbReference>
<comment type="caution">
    <text evidence="9">The sequence shown here is derived from an EMBL/GenBank/DDBJ whole genome shotgun (WGS) entry which is preliminary data.</text>
</comment>
<accession>A0AA88LJK7</accession>
<protein>
    <recommendedName>
        <fullName evidence="4">Nucleoporin NUP42</fullName>
    </recommendedName>
    <alternativeName>
        <fullName evidence="5">Nucleoporin-like protein 2</fullName>
    </alternativeName>
</protein>
<keyword evidence="6" id="KW-0863">Zinc-finger</keyword>
<dbReference type="EMBL" id="JAVRJZ010000003">
    <property type="protein sequence ID" value="KAK2724260.1"/>
    <property type="molecule type" value="Genomic_DNA"/>
</dbReference>
<organism evidence="9 10">
    <name type="scientific">Artemia franciscana</name>
    <name type="common">Brine shrimp</name>
    <name type="synonym">Artemia sanfranciscana</name>
    <dbReference type="NCBI Taxonomy" id="6661"/>
    <lineage>
        <taxon>Eukaryota</taxon>
        <taxon>Metazoa</taxon>
        <taxon>Ecdysozoa</taxon>
        <taxon>Arthropoda</taxon>
        <taxon>Crustacea</taxon>
        <taxon>Branchiopoda</taxon>
        <taxon>Anostraca</taxon>
        <taxon>Artemiidae</taxon>
        <taxon>Artemia</taxon>
    </lineage>
</organism>
<feature type="domain" description="C3H1-type" evidence="8">
    <location>
        <begin position="158"/>
        <end position="185"/>
    </location>
</feature>
<gene>
    <name evidence="9" type="ORF">QYM36_000951</name>
</gene>
<dbReference type="Gene3D" id="3.30.1370.210">
    <property type="match status" value="1"/>
</dbReference>
<dbReference type="GO" id="GO:0008270">
    <property type="term" value="F:zinc ion binding"/>
    <property type="evidence" value="ECO:0007669"/>
    <property type="project" value="UniProtKB-KW"/>
</dbReference>
<proteinExistence type="predicted"/>
<dbReference type="PANTHER" id="PTHR46527">
    <property type="entry name" value="NUCLEOPORIN-LIKE PROTEIN 2"/>
    <property type="match status" value="1"/>
</dbReference>
<feature type="domain" description="C3H1-type" evidence="8">
    <location>
        <begin position="97"/>
        <end position="124"/>
    </location>
</feature>
<evidence type="ECO:0000259" key="8">
    <source>
        <dbReference type="PROSITE" id="PS50103"/>
    </source>
</evidence>
<evidence type="ECO:0000313" key="10">
    <source>
        <dbReference type="Proteomes" id="UP001187531"/>
    </source>
</evidence>
<name>A0AA88LJK7_ARTSF</name>
<comment type="function">
    <text evidence="3">Required for the export of mRNAs containing poly(A) tails from the nucleus into the cytoplasm.</text>
</comment>
<evidence type="ECO:0000256" key="1">
    <source>
        <dbReference type="ARBA" id="ARBA00004335"/>
    </source>
</evidence>
<feature type="compositionally biased region" description="Basic and acidic residues" evidence="7">
    <location>
        <begin position="14"/>
        <end position="27"/>
    </location>
</feature>
<dbReference type="PANTHER" id="PTHR46527:SF1">
    <property type="entry name" value="NUCLEOPORIN NUP42"/>
    <property type="match status" value="1"/>
</dbReference>
<reference evidence="9" key="1">
    <citation type="submission" date="2023-07" db="EMBL/GenBank/DDBJ databases">
        <title>Chromosome-level genome assembly of Artemia franciscana.</title>
        <authorList>
            <person name="Jo E."/>
        </authorList>
    </citation>
    <scope>NUCLEOTIDE SEQUENCE</scope>
    <source>
        <tissue evidence="9">Whole body</tissue>
    </source>
</reference>
<evidence type="ECO:0000313" key="9">
    <source>
        <dbReference type="EMBL" id="KAK2724260.1"/>
    </source>
</evidence>
<evidence type="ECO:0000256" key="2">
    <source>
        <dbReference type="ARBA" id="ARBA00023242"/>
    </source>
</evidence>
<sequence>MNHQHKFSFADVLKGNRSDVNQEKKNNKVDGSAEMVEIGTSAEPEVIKVNILPSKAVKQTVNSGDTIKLDKKIWKLKDKTKTQNDEETRSYQATEVEKNQPICVFYKKNSCRYGDLCWNKHDTHDKVKEERKSNICDALNIDSTNNQTKQNDKSTELEAKKPSCFYFKRACCPYGDICWFSHDNPLKKNDNIELASDKMEKNKISKVFEPLKQPCKFHLVGICRYSDKCRDLHTGKNPDAGCRDAENPHTGRKITKDPDLLNKAESYWDYSSRNDVAAFSLTDPIIGNGLKIELLRCNTVPTEEFKVDKQSSNNKENSRKSKKNPFACILSTENTTEEDTTKPIKEYVFWPDPVSLPVFPAKKDPEVQKEILKDQPVNTKINTRDKNWIAVDSQPSNNKEHSRKSKKNPFACTLSTENTTEEDTTKPIKEYVSWPDPVSLPVLPAKKDPEVQKEILKDQPVNTKINTRDKKWIAVDSQPSNNKEHSRKSKKNPFACILSTENTTEEDTSEQLKEYISVPDPLALPVLPAKKDPEVQKEILKEQPVNTKIKKSNETWITVGRKKKVTFNTLKKVHNSNHNKHSKNSIRRSIQPPNRFSKLKHIFRKVDY</sequence>
<keyword evidence="6" id="KW-0862">Zinc</keyword>
<dbReference type="InterPro" id="IPR051767">
    <property type="entry name" value="Nucleoporin_NUP42"/>
</dbReference>
<dbReference type="AlphaFoldDB" id="A0AA88LJK7"/>
<feature type="zinc finger region" description="C3H1-type" evidence="6">
    <location>
        <begin position="209"/>
        <end position="236"/>
    </location>
</feature>
<keyword evidence="2" id="KW-0539">Nucleus</keyword>
<feature type="zinc finger region" description="C3H1-type" evidence="6">
    <location>
        <begin position="158"/>
        <end position="185"/>
    </location>
</feature>
<dbReference type="Proteomes" id="UP001187531">
    <property type="component" value="Unassembled WGS sequence"/>
</dbReference>
<keyword evidence="10" id="KW-1185">Reference proteome</keyword>
<evidence type="ECO:0000256" key="5">
    <source>
        <dbReference type="ARBA" id="ARBA00042384"/>
    </source>
</evidence>
<evidence type="ECO:0000256" key="4">
    <source>
        <dbReference type="ARBA" id="ARBA00039886"/>
    </source>
</evidence>
<feature type="zinc finger region" description="C3H1-type" evidence="6">
    <location>
        <begin position="97"/>
        <end position="124"/>
    </location>
</feature>
<comment type="subcellular location">
    <subcellularLocation>
        <location evidence="1">Nucleus membrane</location>
        <topology evidence="1">Peripheral membrane protein</topology>
        <orientation evidence="1">Cytoplasmic side</orientation>
    </subcellularLocation>
</comment>
<dbReference type="SMART" id="SM00356">
    <property type="entry name" value="ZnF_C3H1"/>
    <property type="match status" value="3"/>
</dbReference>
<keyword evidence="6" id="KW-0479">Metal-binding</keyword>
<feature type="domain" description="C3H1-type" evidence="8">
    <location>
        <begin position="209"/>
        <end position="236"/>
    </location>
</feature>
<feature type="region of interest" description="Disordered" evidence="7">
    <location>
        <begin position="1"/>
        <end position="27"/>
    </location>
</feature>
<evidence type="ECO:0000256" key="6">
    <source>
        <dbReference type="PROSITE-ProRule" id="PRU00723"/>
    </source>
</evidence>
<evidence type="ECO:0000256" key="3">
    <source>
        <dbReference type="ARBA" id="ARBA00037262"/>
    </source>
</evidence>
<dbReference type="GO" id="GO:0031965">
    <property type="term" value="C:nuclear membrane"/>
    <property type="evidence" value="ECO:0007669"/>
    <property type="project" value="UniProtKB-SubCell"/>
</dbReference>